<comment type="caution">
    <text evidence="1">The sequence shown here is derived from an EMBL/GenBank/DDBJ whole genome shotgun (WGS) entry which is preliminary data.</text>
</comment>
<dbReference type="RefSeq" id="WP_111293435.1">
    <property type="nucleotide sequence ID" value="NZ_QKZV01000001.1"/>
</dbReference>
<name>A0A2W7S571_9BACT</name>
<reference evidence="1 2" key="1">
    <citation type="submission" date="2018-06" db="EMBL/GenBank/DDBJ databases">
        <title>Genomic Encyclopedia of Archaeal and Bacterial Type Strains, Phase II (KMG-II): from individual species to whole genera.</title>
        <authorList>
            <person name="Goeker M."/>
        </authorList>
    </citation>
    <scope>NUCLEOTIDE SEQUENCE [LARGE SCALE GENOMIC DNA]</scope>
    <source>
        <strain evidence="1 2">DSM 23241</strain>
    </source>
</reference>
<protein>
    <recommendedName>
        <fullName evidence="3">DUF4397 domain-containing protein</fullName>
    </recommendedName>
</protein>
<gene>
    <name evidence="1" type="ORF">LX80_00496</name>
</gene>
<proteinExistence type="predicted"/>
<evidence type="ECO:0000313" key="1">
    <source>
        <dbReference type="EMBL" id="PZX66000.1"/>
    </source>
</evidence>
<dbReference type="AlphaFoldDB" id="A0A2W7S571"/>
<dbReference type="PROSITE" id="PS51257">
    <property type="entry name" value="PROKAR_LIPOPROTEIN"/>
    <property type="match status" value="1"/>
</dbReference>
<evidence type="ECO:0008006" key="3">
    <source>
        <dbReference type="Google" id="ProtNLM"/>
    </source>
</evidence>
<accession>A0A2W7S571</accession>
<keyword evidence="2" id="KW-1185">Reference proteome</keyword>
<dbReference type="Proteomes" id="UP000249720">
    <property type="component" value="Unassembled WGS sequence"/>
</dbReference>
<dbReference type="OrthoDB" id="659104at2"/>
<organism evidence="1 2">
    <name type="scientific">Hydrotalea sandarakina</name>
    <dbReference type="NCBI Taxonomy" id="1004304"/>
    <lineage>
        <taxon>Bacteria</taxon>
        <taxon>Pseudomonadati</taxon>
        <taxon>Bacteroidota</taxon>
        <taxon>Chitinophagia</taxon>
        <taxon>Chitinophagales</taxon>
        <taxon>Chitinophagaceae</taxon>
        <taxon>Hydrotalea</taxon>
    </lineage>
</organism>
<dbReference type="EMBL" id="QKZV01000001">
    <property type="protein sequence ID" value="PZX66000.1"/>
    <property type="molecule type" value="Genomic_DNA"/>
</dbReference>
<evidence type="ECO:0000313" key="2">
    <source>
        <dbReference type="Proteomes" id="UP000249720"/>
    </source>
</evidence>
<sequence>MKRIFVKLFLVFMFFVAAYACKKTFIINTPYQVVDSTKAYLKIIHASPFFRLSTGAQDTFNVYLGNIRLNNVPFLTYGGLFPNAVNPNTSTITNTYMAVPAGLQQFHFSIPGVIKQDSVQLFAFTKNLNPGSFYTLLITDSILSKRDSSRIFVQDVFTTPLPGNISLRFIHAVLNDTVGKKVDVFSYARNTTILTNIPPDSTTAFQSLGYNTGVVDTFYVTRSLAPGQPSNTPLANRTILAKLPFSTNLTGASPQRVFTLYYKGNANLTTGTKARTLSSYINQ</sequence>